<organism evidence="1">
    <name type="scientific">marine metagenome</name>
    <dbReference type="NCBI Taxonomy" id="408172"/>
    <lineage>
        <taxon>unclassified sequences</taxon>
        <taxon>metagenomes</taxon>
        <taxon>ecological metagenomes</taxon>
    </lineage>
</organism>
<reference evidence="1" key="1">
    <citation type="submission" date="2018-05" db="EMBL/GenBank/DDBJ databases">
        <authorList>
            <person name="Lanie J.A."/>
            <person name="Ng W.-L."/>
            <person name="Kazmierczak K.M."/>
            <person name="Andrzejewski T.M."/>
            <person name="Davidsen T.M."/>
            <person name="Wayne K.J."/>
            <person name="Tettelin H."/>
            <person name="Glass J.I."/>
            <person name="Rusch D."/>
            <person name="Podicherti R."/>
            <person name="Tsui H.-C.T."/>
            <person name="Winkler M.E."/>
        </authorList>
    </citation>
    <scope>NUCLEOTIDE SEQUENCE</scope>
</reference>
<dbReference type="EMBL" id="UINC01132914">
    <property type="protein sequence ID" value="SVD15522.1"/>
    <property type="molecule type" value="Genomic_DNA"/>
</dbReference>
<gene>
    <name evidence="1" type="ORF">METZ01_LOCUS368376</name>
</gene>
<evidence type="ECO:0000313" key="1">
    <source>
        <dbReference type="EMBL" id="SVD15522.1"/>
    </source>
</evidence>
<proteinExistence type="predicted"/>
<feature type="non-terminal residue" evidence="1">
    <location>
        <position position="1"/>
    </location>
</feature>
<name>A0A382T136_9ZZZZ</name>
<accession>A0A382T136</accession>
<protein>
    <submittedName>
        <fullName evidence="1">Uncharacterized protein</fullName>
    </submittedName>
</protein>
<sequence>KTSVYGEVYGATNNDDVDWSGKAGLRYTF</sequence>
<dbReference type="AlphaFoldDB" id="A0A382T136"/>